<dbReference type="AlphaFoldDB" id="A0A090MSQ3"/>
<reference evidence="3 5" key="3">
    <citation type="submission" date="2018-06" db="EMBL/GenBank/DDBJ databases">
        <authorList>
            <consortium name="Pathogen Informatics"/>
            <person name="Doyle S."/>
        </authorList>
    </citation>
    <scope>NUCLEOTIDE SEQUENCE [LARGE SCALE GENOMIC DNA]</scope>
    <source>
        <strain evidence="3 5">NCTC12722</strain>
    </source>
</reference>
<accession>A0A090MSQ3</accession>
<dbReference type="EMBL" id="UIGB01000001">
    <property type="protein sequence ID" value="SUU85183.1"/>
    <property type="molecule type" value="Genomic_DNA"/>
</dbReference>
<reference evidence="2 4" key="1">
    <citation type="journal article" date="2014" name="Genome Announc.">
        <title>Genome Sequence of Afipia felis Strain 76713, Isolated in Hospital Water Using an Amoeba Co-Culture Procedure.</title>
        <authorList>
            <person name="Benamar S."/>
            <person name="La Scola B."/>
            <person name="Croce O."/>
        </authorList>
    </citation>
    <scope>NUCLEOTIDE SEQUENCE [LARGE SCALE GENOMIC DNA]</scope>
    <source>
        <strain evidence="2 4">76713</strain>
    </source>
</reference>
<reference evidence="2" key="2">
    <citation type="submission" date="2014-03" db="EMBL/GenBank/DDBJ databases">
        <authorList>
            <person name="Saikia M."/>
            <person name="Chaudhari Y."/>
            <person name="Khan M."/>
            <person name="Devi D."/>
        </authorList>
    </citation>
    <scope>NUCLEOTIDE SEQUENCE</scope>
    <source>
        <strain evidence="2">76713</strain>
    </source>
</reference>
<protein>
    <submittedName>
        <fullName evidence="2">Uncharacterized protein</fullName>
    </submittedName>
</protein>
<evidence type="ECO:0000313" key="2">
    <source>
        <dbReference type="EMBL" id="CEG09242.1"/>
    </source>
</evidence>
<feature type="transmembrane region" description="Helical" evidence="1">
    <location>
        <begin position="96"/>
        <end position="118"/>
    </location>
</feature>
<name>A0A090MSQ3_AFIFE</name>
<dbReference type="Proteomes" id="UP000035762">
    <property type="component" value="Unassembled WGS sequence"/>
</dbReference>
<dbReference type="EMBL" id="CCAZ020000002">
    <property type="protein sequence ID" value="CEG09242.1"/>
    <property type="molecule type" value="Genomic_DNA"/>
</dbReference>
<organism evidence="2 4">
    <name type="scientific">Afipia felis</name>
    <name type="common">Cat scratch disease bacillus</name>
    <dbReference type="NCBI Taxonomy" id="1035"/>
    <lineage>
        <taxon>Bacteria</taxon>
        <taxon>Pseudomonadati</taxon>
        <taxon>Pseudomonadota</taxon>
        <taxon>Alphaproteobacteria</taxon>
        <taxon>Hyphomicrobiales</taxon>
        <taxon>Nitrobacteraceae</taxon>
        <taxon>Afipia</taxon>
    </lineage>
</organism>
<sequence>MTRKLNEFLKDVESATAKANAADAKVVEKLKTLSAEDFARLPRPLLNNLSNRQYREIVHSIAPTVTLKREPALVHSNRSGRKHHSFSTWFPRSATAASLAIVAGLLVLIVGVGAGPMLEWWSYGKPLNRAASTAEWPRCPSLTRWTDGCVYRVVKGLDWAEAAYDLALPESYLRKLNHHIPSQVIPAQSDLIVWRARFALQTERVR</sequence>
<dbReference type="STRING" id="1035.BN961_02665"/>
<keyword evidence="4" id="KW-1185">Reference proteome</keyword>
<dbReference type="RefSeq" id="WP_002716008.1">
    <property type="nucleotide sequence ID" value="NZ_CCAZ020000002.1"/>
</dbReference>
<keyword evidence="1" id="KW-0812">Transmembrane</keyword>
<keyword evidence="1" id="KW-0472">Membrane</keyword>
<dbReference type="Proteomes" id="UP000254343">
    <property type="component" value="Unassembled WGS sequence"/>
</dbReference>
<proteinExistence type="predicted"/>
<evidence type="ECO:0000313" key="5">
    <source>
        <dbReference type="Proteomes" id="UP000254343"/>
    </source>
</evidence>
<evidence type="ECO:0000313" key="3">
    <source>
        <dbReference type="EMBL" id="SUU85183.1"/>
    </source>
</evidence>
<keyword evidence="1" id="KW-1133">Transmembrane helix</keyword>
<evidence type="ECO:0000313" key="4">
    <source>
        <dbReference type="Proteomes" id="UP000035762"/>
    </source>
</evidence>
<gene>
    <name evidence="2" type="ORF">BN961_02665</name>
    <name evidence="3" type="ORF">NCTC12722_02392</name>
</gene>
<evidence type="ECO:0000256" key="1">
    <source>
        <dbReference type="SAM" id="Phobius"/>
    </source>
</evidence>